<dbReference type="EMBL" id="AP024355">
    <property type="protein sequence ID" value="BCR03582.1"/>
    <property type="molecule type" value="Genomic_DNA"/>
</dbReference>
<evidence type="ECO:0000259" key="2">
    <source>
        <dbReference type="Pfam" id="PF00582"/>
    </source>
</evidence>
<evidence type="ECO:0000313" key="4">
    <source>
        <dbReference type="Proteomes" id="UP001319827"/>
    </source>
</evidence>
<dbReference type="RefSeq" id="WP_221251051.1">
    <property type="nucleotide sequence ID" value="NZ_AP024355.1"/>
</dbReference>
<dbReference type="PRINTS" id="PR01438">
    <property type="entry name" value="UNVRSLSTRESS"/>
</dbReference>
<evidence type="ECO:0000256" key="1">
    <source>
        <dbReference type="ARBA" id="ARBA00008791"/>
    </source>
</evidence>
<dbReference type="CDD" id="cd00293">
    <property type="entry name" value="USP-like"/>
    <property type="match status" value="2"/>
</dbReference>
<dbReference type="Proteomes" id="UP001319827">
    <property type="component" value="Chromosome"/>
</dbReference>
<dbReference type="InterPro" id="IPR006015">
    <property type="entry name" value="Universal_stress_UspA"/>
</dbReference>
<sequence length="301" mass="33329">MTKLKTILVASDLSVNADSAIRRAALLAKQSGAKLELLHVLEDWPWEAPDSLQLPPEPLLRLLTDEAREMLQEQADRTAGDGLRLDLRVEAGRGFVGIIRRARKIGADLIVVGAHGRRSMRDLFLGTTAEKVARKGDRPVLVVKTPAETPYRRVLAPTDFSEASRRAFFTALDLAPDASFDLLHVYRLWGAGRLSLATIGDEGLQRYHRQLLEKAETQMKEYLHDVNLGTRRLKRHLRQGHPPSLIPAQAAELGVDLVAVGTEGLSGLPYLLLGSVAEHVMRHAECDVLAVKPSNFRFQLP</sequence>
<reference evidence="3 4" key="2">
    <citation type="journal article" date="2021" name="Int. J. Syst. Evol. Microbiol.">
        <title>Isolation and Polyphasic Characterization of Desulfuromonas versatilis sp. Nov., an Electrogenic Bacteria Capable of Versatile Metabolism Isolated from a Graphene Oxide-Reducing Enrichment Culture.</title>
        <authorList>
            <person name="Xie L."/>
            <person name="Yoshida N."/>
            <person name="Ishii S."/>
            <person name="Meng L."/>
        </authorList>
    </citation>
    <scope>NUCLEOTIDE SEQUENCE [LARGE SCALE GENOMIC DNA]</scope>
    <source>
        <strain evidence="3 4">NIT-T3</strain>
    </source>
</reference>
<dbReference type="PANTHER" id="PTHR46268">
    <property type="entry name" value="STRESS RESPONSE PROTEIN NHAX"/>
    <property type="match status" value="1"/>
</dbReference>
<dbReference type="Gene3D" id="3.40.50.620">
    <property type="entry name" value="HUPs"/>
    <property type="match status" value="2"/>
</dbReference>
<dbReference type="SUPFAM" id="SSF52402">
    <property type="entry name" value="Adenine nucleotide alpha hydrolases-like"/>
    <property type="match status" value="2"/>
</dbReference>
<dbReference type="PANTHER" id="PTHR46268:SF6">
    <property type="entry name" value="UNIVERSAL STRESS PROTEIN UP12"/>
    <property type="match status" value="1"/>
</dbReference>
<dbReference type="Pfam" id="PF00582">
    <property type="entry name" value="Usp"/>
    <property type="match status" value="2"/>
</dbReference>
<name>A0ABN6DTZ3_9BACT</name>
<accession>A0ABN6DTZ3</accession>
<reference evidence="3 4" key="1">
    <citation type="journal article" date="2016" name="C (Basel)">
        <title>Selective Growth of and Electricity Production by Marine Exoelectrogenic Bacteria in Self-Aggregated Hydrogel of Microbially Reduced Graphene Oxide.</title>
        <authorList>
            <person name="Yoshida N."/>
            <person name="Goto Y."/>
            <person name="Miyata Y."/>
        </authorList>
    </citation>
    <scope>NUCLEOTIDE SEQUENCE [LARGE SCALE GENOMIC DNA]</scope>
    <source>
        <strain evidence="3 4">NIT-T3</strain>
    </source>
</reference>
<organism evidence="3 4">
    <name type="scientific">Desulfuromonas versatilis</name>
    <dbReference type="NCBI Taxonomy" id="2802975"/>
    <lineage>
        <taxon>Bacteria</taxon>
        <taxon>Pseudomonadati</taxon>
        <taxon>Thermodesulfobacteriota</taxon>
        <taxon>Desulfuromonadia</taxon>
        <taxon>Desulfuromonadales</taxon>
        <taxon>Desulfuromonadaceae</taxon>
        <taxon>Desulfuromonas</taxon>
    </lineage>
</organism>
<proteinExistence type="inferred from homology"/>
<dbReference type="InterPro" id="IPR014729">
    <property type="entry name" value="Rossmann-like_a/b/a_fold"/>
</dbReference>
<dbReference type="InterPro" id="IPR006016">
    <property type="entry name" value="UspA"/>
</dbReference>
<comment type="similarity">
    <text evidence="1">Belongs to the universal stress protein A family.</text>
</comment>
<protein>
    <recommendedName>
        <fullName evidence="2">UspA domain-containing protein</fullName>
    </recommendedName>
</protein>
<feature type="domain" description="UspA" evidence="2">
    <location>
        <begin position="151"/>
        <end position="292"/>
    </location>
</feature>
<keyword evidence="4" id="KW-1185">Reference proteome</keyword>
<gene>
    <name evidence="3" type="ORF">DESUT3_06510</name>
</gene>
<evidence type="ECO:0000313" key="3">
    <source>
        <dbReference type="EMBL" id="BCR03582.1"/>
    </source>
</evidence>
<feature type="domain" description="UspA" evidence="2">
    <location>
        <begin position="5"/>
        <end position="144"/>
    </location>
</feature>